<evidence type="ECO:0000313" key="2">
    <source>
        <dbReference type="Proteomes" id="UP000010411"/>
    </source>
</evidence>
<dbReference type="Proteomes" id="UP000010411">
    <property type="component" value="Unassembled WGS sequence"/>
</dbReference>
<keyword evidence="2" id="KW-1185">Reference proteome</keyword>
<comment type="caution">
    <text evidence="1">The sequence shown here is derived from an EMBL/GenBank/DDBJ whole genome shotgun (WGS) entry which is preliminary data.</text>
</comment>
<proteinExistence type="predicted"/>
<dbReference type="AlphaFoldDB" id="L1KRX8"/>
<gene>
    <name evidence="1" type="ORF">STRIP9103_04687</name>
</gene>
<accession>L1KRX8</accession>
<protein>
    <submittedName>
        <fullName evidence="1">Uncharacterized protein</fullName>
    </submittedName>
</protein>
<name>L1KRX8_9ACTN</name>
<evidence type="ECO:0000313" key="1">
    <source>
        <dbReference type="EMBL" id="EKX63138.1"/>
    </source>
</evidence>
<organism evidence="1 2">
    <name type="scientific">Streptomyces ipomoeae 91-03</name>
    <dbReference type="NCBI Taxonomy" id="698759"/>
    <lineage>
        <taxon>Bacteria</taxon>
        <taxon>Bacillati</taxon>
        <taxon>Actinomycetota</taxon>
        <taxon>Actinomycetes</taxon>
        <taxon>Kitasatosporales</taxon>
        <taxon>Streptomycetaceae</taxon>
        <taxon>Streptomyces</taxon>
    </lineage>
</organism>
<sequence>MGDDLNRELSCVGHRVMVPPWRGTRGAVTSYDGVGTASDRVT</sequence>
<reference evidence="1 2" key="1">
    <citation type="submission" date="2012-11" db="EMBL/GenBank/DDBJ databases">
        <authorList>
            <person name="Huguet-Tapia J.C."/>
            <person name="Durkin A.S."/>
            <person name="Pettis G.S."/>
            <person name="Badger J.H."/>
        </authorList>
    </citation>
    <scope>NUCLEOTIDE SEQUENCE [LARGE SCALE GENOMIC DNA]</scope>
    <source>
        <strain evidence="1 2">91-03</strain>
    </source>
</reference>
<dbReference type="PATRIC" id="fig|698759.3.peg.6195"/>
<dbReference type="EMBL" id="AEJC01000462">
    <property type="protein sequence ID" value="EKX63138.1"/>
    <property type="molecule type" value="Genomic_DNA"/>
</dbReference>